<dbReference type="Pfam" id="PF11575">
    <property type="entry name" value="FhuF_C"/>
    <property type="match status" value="1"/>
</dbReference>
<comment type="caution">
    <text evidence="2">The sequence shown here is derived from an EMBL/GenBank/DDBJ whole genome shotgun (WGS) entry which is preliminary data.</text>
</comment>
<evidence type="ECO:0000259" key="1">
    <source>
        <dbReference type="Pfam" id="PF11575"/>
    </source>
</evidence>
<feature type="domain" description="Ferric siderophore reductase C-terminal" evidence="1">
    <location>
        <begin position="170"/>
        <end position="190"/>
    </location>
</feature>
<gene>
    <name evidence="2" type="ORF">ATL31_2757</name>
</gene>
<protein>
    <submittedName>
        <fullName evidence="2">FhuF-like iron-sulfur protein</fullName>
    </submittedName>
</protein>
<sequence>MSARHAWLTFRVGPRPLEHPLTTTGALDWAAALSRLHARWYDGAAPPAVAAVFVLQWLLQVPAHTAAHAAAAGPWRVRDLAGLTFSRGGSLVPDVVALPGLVADRRDLAGRLDAAEADYRAVAGPIAAEYPSRVRLGAHTRTALVDDMWHAARREAEAATGRLAPGVLPRASCCLIYALPGCAECAGCPRLSAPPVPRSNP</sequence>
<dbReference type="EMBL" id="PJNE01000001">
    <property type="protein sequence ID" value="PKW27906.1"/>
    <property type="molecule type" value="Genomic_DNA"/>
</dbReference>
<name>A0A2N3YM42_9MICO</name>
<evidence type="ECO:0000313" key="2">
    <source>
        <dbReference type="EMBL" id="PKW27906.1"/>
    </source>
</evidence>
<proteinExistence type="predicted"/>
<dbReference type="OrthoDB" id="4856898at2"/>
<evidence type="ECO:0000313" key="3">
    <source>
        <dbReference type="Proteomes" id="UP000233781"/>
    </source>
</evidence>
<reference evidence="2 3" key="1">
    <citation type="submission" date="2017-12" db="EMBL/GenBank/DDBJ databases">
        <title>Sequencing the genomes of 1000 Actinobacteria strains.</title>
        <authorList>
            <person name="Klenk H.-P."/>
        </authorList>
    </citation>
    <scope>NUCLEOTIDE SEQUENCE [LARGE SCALE GENOMIC DNA]</scope>
    <source>
        <strain evidence="2 3">DSM 12806</strain>
    </source>
</reference>
<keyword evidence="3" id="KW-1185">Reference proteome</keyword>
<dbReference type="GO" id="GO:0051537">
    <property type="term" value="F:2 iron, 2 sulfur cluster binding"/>
    <property type="evidence" value="ECO:0007669"/>
    <property type="project" value="InterPro"/>
</dbReference>
<accession>A0A2N3YM42</accession>
<dbReference type="RefSeq" id="WP_101396261.1">
    <property type="nucleotide sequence ID" value="NZ_PJNE01000001.1"/>
</dbReference>
<dbReference type="InterPro" id="IPR024726">
    <property type="entry name" value="FhuF_C"/>
</dbReference>
<organism evidence="2 3">
    <name type="scientific">Phycicoccus duodecadis</name>
    <dbReference type="NCBI Taxonomy" id="173053"/>
    <lineage>
        <taxon>Bacteria</taxon>
        <taxon>Bacillati</taxon>
        <taxon>Actinomycetota</taxon>
        <taxon>Actinomycetes</taxon>
        <taxon>Micrococcales</taxon>
        <taxon>Intrasporangiaceae</taxon>
        <taxon>Phycicoccus</taxon>
    </lineage>
</organism>
<dbReference type="Proteomes" id="UP000233781">
    <property type="component" value="Unassembled WGS sequence"/>
</dbReference>
<dbReference type="AlphaFoldDB" id="A0A2N3YM42"/>